<dbReference type="PANTHER" id="PTHR30068:SF3">
    <property type="entry name" value="PHOSPHOLIPID_GLYCEROL ACYLTRANSFERASE DOMAIN-CONTAINING PROTEIN"/>
    <property type="match status" value="1"/>
</dbReference>
<accession>A0A2A5AS87</accession>
<dbReference type="GO" id="GO:0042840">
    <property type="term" value="P:D-glucuronate catabolic process"/>
    <property type="evidence" value="ECO:0007669"/>
    <property type="project" value="TreeGrafter"/>
</dbReference>
<dbReference type="EMBL" id="NVVJ01000066">
    <property type="protein sequence ID" value="PCJ22173.1"/>
    <property type="molecule type" value="Genomic_DNA"/>
</dbReference>
<dbReference type="AlphaFoldDB" id="A0A2A5AS87"/>
<keyword evidence="2" id="KW-0012">Acyltransferase</keyword>
<reference evidence="3" key="1">
    <citation type="submission" date="2017-08" db="EMBL/GenBank/DDBJ databases">
        <title>A dynamic microbial community with high functional redundancy inhabits the cold, oxic subseafloor aquifer.</title>
        <authorList>
            <person name="Tully B.J."/>
            <person name="Wheat C.G."/>
            <person name="Glazer B.T."/>
            <person name="Huber J.A."/>
        </authorList>
    </citation>
    <scope>NUCLEOTIDE SEQUENCE [LARGE SCALE GENOMIC DNA]</scope>
</reference>
<sequence>MDKFKDIRPYHDGEIRPVIDKLIENPEFLASIASFYAPRMARLFPAMMRNVAHNKLKGQLKAVCDVATMQDVIAVYMDKMIQDTTTGLTHSGIENLQEGKSYLFISNHRDITMDPAFVNYILYHAGYETLQIAIGDNLLKKPFVSDLMRLNKSFIVKRSLKGRELLLGLTHLSEYIHHCVEDNHNVWIAQREGRAKDGIDKTDPALLKMLAMNQRKIPLSENLSQLHIVPVSISYEYDACDVLKAEELYQRESTGGFTKTDKSDIESIVAGMIGFKGDVHIAFGKELDFGSDEPELIAADIDKQILQNYKLRDSHYLALQLLQKKGLLSAQEQESLDDNHQVKEASRNVFEKRLREVDPKLHKHYLFSYANSLLNKGRTGIKEAS</sequence>
<dbReference type="InterPro" id="IPR002123">
    <property type="entry name" value="Plipid/glycerol_acylTrfase"/>
</dbReference>
<evidence type="ECO:0000313" key="3">
    <source>
        <dbReference type="Proteomes" id="UP000218327"/>
    </source>
</evidence>
<protein>
    <submittedName>
        <fullName evidence="2">Glycerol acyltransferase</fullName>
    </submittedName>
</protein>
<organism evidence="2 3">
    <name type="scientific">SAR86 cluster bacterium</name>
    <dbReference type="NCBI Taxonomy" id="2030880"/>
    <lineage>
        <taxon>Bacteria</taxon>
        <taxon>Pseudomonadati</taxon>
        <taxon>Pseudomonadota</taxon>
        <taxon>Gammaproteobacteria</taxon>
        <taxon>SAR86 cluster</taxon>
    </lineage>
</organism>
<evidence type="ECO:0000259" key="1">
    <source>
        <dbReference type="Pfam" id="PF01553"/>
    </source>
</evidence>
<feature type="domain" description="Phospholipid/glycerol acyltransferase" evidence="1">
    <location>
        <begin position="89"/>
        <end position="196"/>
    </location>
</feature>
<dbReference type="GO" id="GO:0019698">
    <property type="term" value="P:D-galacturonate catabolic process"/>
    <property type="evidence" value="ECO:0007669"/>
    <property type="project" value="TreeGrafter"/>
</dbReference>
<name>A0A2A5AS87_9GAMM</name>
<dbReference type="Proteomes" id="UP000218327">
    <property type="component" value="Unassembled WGS sequence"/>
</dbReference>
<gene>
    <name evidence="2" type="ORF">COA96_14890</name>
</gene>
<comment type="caution">
    <text evidence="2">The sequence shown here is derived from an EMBL/GenBank/DDBJ whole genome shotgun (WGS) entry which is preliminary data.</text>
</comment>
<dbReference type="PANTHER" id="PTHR30068">
    <property type="entry name" value="URONATE ISOMERASE"/>
    <property type="match status" value="1"/>
</dbReference>
<keyword evidence="2" id="KW-0808">Transferase</keyword>
<dbReference type="SUPFAM" id="SSF69593">
    <property type="entry name" value="Glycerol-3-phosphate (1)-acyltransferase"/>
    <property type="match status" value="1"/>
</dbReference>
<evidence type="ECO:0000313" key="2">
    <source>
        <dbReference type="EMBL" id="PCJ22173.1"/>
    </source>
</evidence>
<dbReference type="Pfam" id="PF01553">
    <property type="entry name" value="Acyltransferase"/>
    <property type="match status" value="1"/>
</dbReference>
<dbReference type="GO" id="GO:0016746">
    <property type="term" value="F:acyltransferase activity"/>
    <property type="evidence" value="ECO:0007669"/>
    <property type="project" value="UniProtKB-KW"/>
</dbReference>
<proteinExistence type="predicted"/>